<sequence length="140" mass="15683">MVNWPCPVNIKGLRGFLGLTGYYRRFIKKFALISKPLTELLKKGDFLWNGKATAAFDELKNAMVHALILALPDFSIPFMVEVEASGVGEGAVLMQNHRAISFISQALSPKHLSMSTYEKELTTLLIAVDKWRHFCSPTIL</sequence>
<dbReference type="Proteomes" id="UP000790787">
    <property type="component" value="Chromosome 7"/>
</dbReference>
<reference evidence="2" key="2">
    <citation type="submission" date="2025-08" db="UniProtKB">
        <authorList>
            <consortium name="RefSeq"/>
        </authorList>
    </citation>
    <scope>IDENTIFICATION</scope>
    <source>
        <tissue evidence="2">Leaf</tissue>
    </source>
</reference>
<evidence type="ECO:0000313" key="1">
    <source>
        <dbReference type="Proteomes" id="UP000790787"/>
    </source>
</evidence>
<organism evidence="1 2">
    <name type="scientific">Nicotiana tabacum</name>
    <name type="common">Common tobacco</name>
    <dbReference type="NCBI Taxonomy" id="4097"/>
    <lineage>
        <taxon>Eukaryota</taxon>
        <taxon>Viridiplantae</taxon>
        <taxon>Streptophyta</taxon>
        <taxon>Embryophyta</taxon>
        <taxon>Tracheophyta</taxon>
        <taxon>Spermatophyta</taxon>
        <taxon>Magnoliopsida</taxon>
        <taxon>eudicotyledons</taxon>
        <taxon>Gunneridae</taxon>
        <taxon>Pentapetalae</taxon>
        <taxon>asterids</taxon>
        <taxon>lamiids</taxon>
        <taxon>Solanales</taxon>
        <taxon>Solanaceae</taxon>
        <taxon>Nicotianoideae</taxon>
        <taxon>Nicotianeae</taxon>
        <taxon>Nicotiana</taxon>
    </lineage>
</organism>
<proteinExistence type="predicted"/>
<evidence type="ECO:0000313" key="2">
    <source>
        <dbReference type="RefSeq" id="XP_075074406.1"/>
    </source>
</evidence>
<keyword evidence="1" id="KW-1185">Reference proteome</keyword>
<dbReference type="RefSeq" id="XP_075074406.1">
    <property type="nucleotide sequence ID" value="XM_075218305.1"/>
</dbReference>
<accession>A0AC58RNW2</accession>
<gene>
    <name evidence="2" type="primary">LOC142162008</name>
</gene>
<protein>
    <submittedName>
        <fullName evidence="2">Mitochondrial protein AtMg00860</fullName>
    </submittedName>
</protein>
<name>A0AC58RNW2_TOBAC</name>
<reference evidence="1" key="1">
    <citation type="journal article" date="2014" name="Nat. Commun.">
        <title>The tobacco genome sequence and its comparison with those of tomato and potato.</title>
        <authorList>
            <person name="Sierro N."/>
            <person name="Battey J.N."/>
            <person name="Ouadi S."/>
            <person name="Bakaher N."/>
            <person name="Bovet L."/>
            <person name="Willig A."/>
            <person name="Goepfert S."/>
            <person name="Peitsch M.C."/>
            <person name="Ivanov N.V."/>
        </authorList>
    </citation>
    <scope>NUCLEOTIDE SEQUENCE [LARGE SCALE GENOMIC DNA]</scope>
</reference>